<dbReference type="InterPro" id="IPR003442">
    <property type="entry name" value="T6A_TsaE"/>
</dbReference>
<evidence type="ECO:0000256" key="3">
    <source>
        <dbReference type="ARBA" id="ARBA00019010"/>
    </source>
</evidence>
<dbReference type="SUPFAM" id="SSF52540">
    <property type="entry name" value="P-loop containing nucleoside triphosphate hydrolases"/>
    <property type="match status" value="1"/>
</dbReference>
<name>H1CZJ9_9FIRM</name>
<dbReference type="Pfam" id="PF02367">
    <property type="entry name" value="TsaE"/>
    <property type="match status" value="1"/>
</dbReference>
<evidence type="ECO:0000256" key="1">
    <source>
        <dbReference type="ARBA" id="ARBA00004496"/>
    </source>
</evidence>
<keyword evidence="5" id="KW-0819">tRNA processing</keyword>
<dbReference type="GO" id="GO:0002949">
    <property type="term" value="P:tRNA threonylcarbamoyladenosine modification"/>
    <property type="evidence" value="ECO:0007669"/>
    <property type="project" value="InterPro"/>
</dbReference>
<dbReference type="eggNOG" id="COG0802">
    <property type="taxonomic scope" value="Bacteria"/>
</dbReference>
<keyword evidence="12" id="KW-1185">Reference proteome</keyword>
<evidence type="ECO:0000256" key="5">
    <source>
        <dbReference type="ARBA" id="ARBA00022694"/>
    </source>
</evidence>
<dbReference type="PANTHER" id="PTHR33540">
    <property type="entry name" value="TRNA THREONYLCARBAMOYLADENOSINE BIOSYNTHESIS PROTEIN TSAE"/>
    <property type="match status" value="1"/>
</dbReference>
<dbReference type="HOGENOM" id="CLU_087829_5_0_9"/>
<dbReference type="PANTHER" id="PTHR33540:SF2">
    <property type="entry name" value="TRNA THREONYLCARBAMOYLADENOSINE BIOSYNTHESIS PROTEIN TSAE"/>
    <property type="match status" value="1"/>
</dbReference>
<keyword evidence="9" id="KW-0460">Magnesium</keyword>
<evidence type="ECO:0000256" key="6">
    <source>
        <dbReference type="ARBA" id="ARBA00022723"/>
    </source>
</evidence>
<dbReference type="EMBL" id="ADLT01000017">
    <property type="protein sequence ID" value="EHO63367.1"/>
    <property type="molecule type" value="Genomic_DNA"/>
</dbReference>
<dbReference type="GO" id="GO:0046872">
    <property type="term" value="F:metal ion binding"/>
    <property type="evidence" value="ECO:0007669"/>
    <property type="project" value="UniProtKB-KW"/>
</dbReference>
<keyword evidence="6" id="KW-0479">Metal-binding</keyword>
<accession>H1CZJ9</accession>
<sequence>MKNEVTFTTNSEKETMDFGRFLGERAQDGLFIALTGDLGAGKTHFVQGLAKGMGIEGVVGSPTFTIMNIYEDGRLPLKHFDFYRLHSEDDLWNIGWEEYGEGGVVVVEWADMFPSLIPEESIHIHIVLSGEEERKITVSWSGKAPVEITKEIENYAAGH</sequence>
<comment type="caution">
    <text evidence="11">The sequence shown here is derived from an EMBL/GenBank/DDBJ whole genome shotgun (WGS) entry which is preliminary data.</text>
</comment>
<dbReference type="NCBIfam" id="TIGR00150">
    <property type="entry name" value="T6A_YjeE"/>
    <property type="match status" value="1"/>
</dbReference>
<dbReference type="GO" id="GO:0005524">
    <property type="term" value="F:ATP binding"/>
    <property type="evidence" value="ECO:0007669"/>
    <property type="project" value="UniProtKB-KW"/>
</dbReference>
<dbReference type="InterPro" id="IPR027417">
    <property type="entry name" value="P-loop_NTPase"/>
</dbReference>
<reference evidence="11 12" key="1">
    <citation type="submission" date="2011-11" db="EMBL/GenBank/DDBJ databases">
        <title>The Genome Sequence of Dialister succinatiphilus YIT 11850.</title>
        <authorList>
            <consortium name="The Broad Institute Genome Sequencing Platform"/>
            <person name="Earl A."/>
            <person name="Ward D."/>
            <person name="Feldgarden M."/>
            <person name="Gevers D."/>
            <person name="Morotomi M."/>
            <person name="Young S.K."/>
            <person name="Zeng Q."/>
            <person name="Gargeya S."/>
            <person name="Fitzgerald M."/>
            <person name="Haas B."/>
            <person name="Abouelleil A."/>
            <person name="Alvarado L."/>
            <person name="Arachchi H.M."/>
            <person name="Berlin A."/>
            <person name="Brown A."/>
            <person name="Chapman S.B."/>
            <person name="Dunbar C."/>
            <person name="Gearin G."/>
            <person name="Goldberg J."/>
            <person name="Griggs A."/>
            <person name="Gujja S."/>
            <person name="Heiman D."/>
            <person name="Howarth C."/>
            <person name="Lui A."/>
            <person name="MacDonald P.J.P."/>
            <person name="Montmayeur A."/>
            <person name="Murphy C."/>
            <person name="Neiman D."/>
            <person name="Pearson M."/>
            <person name="Priest M."/>
            <person name="Roberts A."/>
            <person name="Saif S."/>
            <person name="Shea T."/>
            <person name="Sisk P."/>
            <person name="Stolte C."/>
            <person name="Sykes S."/>
            <person name="Wortman J."/>
            <person name="Nusbaum C."/>
            <person name="Birren B."/>
        </authorList>
    </citation>
    <scope>NUCLEOTIDE SEQUENCE [LARGE SCALE GENOMIC DNA]</scope>
    <source>
        <strain evidence="11 12">YIT 11850</strain>
    </source>
</reference>
<dbReference type="STRING" id="742743.HMPREF9453_00792"/>
<gene>
    <name evidence="11" type="ORF">HMPREF9453_00792</name>
</gene>
<keyword evidence="7" id="KW-0547">Nucleotide-binding</keyword>
<evidence type="ECO:0000256" key="4">
    <source>
        <dbReference type="ARBA" id="ARBA00022490"/>
    </source>
</evidence>
<dbReference type="OrthoDB" id="9815896at2"/>
<organism evidence="11 12">
    <name type="scientific">Dialister succinatiphilus YIT 11850</name>
    <dbReference type="NCBI Taxonomy" id="742743"/>
    <lineage>
        <taxon>Bacteria</taxon>
        <taxon>Bacillati</taxon>
        <taxon>Bacillota</taxon>
        <taxon>Negativicutes</taxon>
        <taxon>Veillonellales</taxon>
        <taxon>Veillonellaceae</taxon>
        <taxon>Dialister</taxon>
    </lineage>
</organism>
<dbReference type="GO" id="GO:0005737">
    <property type="term" value="C:cytoplasm"/>
    <property type="evidence" value="ECO:0007669"/>
    <property type="project" value="UniProtKB-SubCell"/>
</dbReference>
<proteinExistence type="inferred from homology"/>
<evidence type="ECO:0000256" key="9">
    <source>
        <dbReference type="ARBA" id="ARBA00022842"/>
    </source>
</evidence>
<keyword evidence="8" id="KW-0067">ATP-binding</keyword>
<evidence type="ECO:0000256" key="2">
    <source>
        <dbReference type="ARBA" id="ARBA00007599"/>
    </source>
</evidence>
<evidence type="ECO:0000256" key="8">
    <source>
        <dbReference type="ARBA" id="ARBA00022840"/>
    </source>
</evidence>
<protein>
    <recommendedName>
        <fullName evidence="3">tRNA threonylcarbamoyladenosine biosynthesis protein TsaE</fullName>
    </recommendedName>
    <alternativeName>
        <fullName evidence="10">t(6)A37 threonylcarbamoyladenosine biosynthesis protein TsaE</fullName>
    </alternativeName>
</protein>
<comment type="similarity">
    <text evidence="2">Belongs to the TsaE family.</text>
</comment>
<evidence type="ECO:0000313" key="12">
    <source>
        <dbReference type="Proteomes" id="UP000003277"/>
    </source>
</evidence>
<dbReference type="Gene3D" id="3.40.50.300">
    <property type="entry name" value="P-loop containing nucleotide triphosphate hydrolases"/>
    <property type="match status" value="1"/>
</dbReference>
<dbReference type="Proteomes" id="UP000003277">
    <property type="component" value="Unassembled WGS sequence"/>
</dbReference>
<evidence type="ECO:0000313" key="11">
    <source>
        <dbReference type="EMBL" id="EHO63367.1"/>
    </source>
</evidence>
<dbReference type="PATRIC" id="fig|742743.3.peg.802"/>
<evidence type="ECO:0000256" key="10">
    <source>
        <dbReference type="ARBA" id="ARBA00032441"/>
    </source>
</evidence>
<keyword evidence="4" id="KW-0963">Cytoplasm</keyword>
<dbReference type="RefSeq" id="WP_008859296.1">
    <property type="nucleotide sequence ID" value="NZ_JH591187.1"/>
</dbReference>
<dbReference type="AlphaFoldDB" id="H1CZJ9"/>
<comment type="subcellular location">
    <subcellularLocation>
        <location evidence="1">Cytoplasm</location>
    </subcellularLocation>
</comment>
<evidence type="ECO:0000256" key="7">
    <source>
        <dbReference type="ARBA" id="ARBA00022741"/>
    </source>
</evidence>